<keyword evidence="6 7" id="KW-0539">Nucleus</keyword>
<gene>
    <name evidence="8" type="ORF">RNJ44_02019</name>
</gene>
<comment type="subunit">
    <text evidence="7">Part of the nuclear pore complex (NPC).</text>
</comment>
<proteinExistence type="inferred from homology"/>
<protein>
    <recommendedName>
        <fullName evidence="7">Nuclear pore complex protein</fullName>
    </recommendedName>
</protein>
<comment type="function">
    <text evidence="7">Functions as a component of the nuclear pore complex (NPC).</text>
</comment>
<dbReference type="InterPro" id="IPR007252">
    <property type="entry name" value="Nup84/Nup107"/>
</dbReference>
<keyword evidence="9" id="KW-1185">Reference proteome</keyword>
<dbReference type="Pfam" id="PF04121">
    <property type="entry name" value="Nup84_Nup100"/>
    <property type="match status" value="1"/>
</dbReference>
<sequence>MQTAFTNIVGDENGNHNVRFADALKNYQIEELDQKLDADPLDVCREFRSIAGEYALHESQKGNVKTSKDWELEASYWNLFNLMTTFRSSTIEKRHQLNSYNSRAAYEKELLQNNKGLYELWITLVWLQDNLLPLERPNDLPTTKWTNTILNQGLKSQDVDYPLREKSVSIDPKDKEQDHVFFKYIFGLLLRGQLEEALKECSLSGNIALGMIICGLQEYVNPNIDVHLKNEFEKQQGIKKHSLWRRTVYTMSQNMSLDLYERAIYSFLSGTLPDDTLLRESQWEELLLIYINQKLQTEIENHMIKGGFVNADELEVFIPASVLSLQTILDLISEMRPTESANPLRSLIASIILGTTNSIIHSSVELLLDAIKGKTNEMVEEPFLLRVVTLTTILLQLTESGEVDEYDKSKLITSYVSVLKLHQLFDSIPVFMTFLSHEDMLEAYSFVLSTIDNSLQKRSQIEIMNLLQLPSSNIIKRLTQRVFDETEQEYKPSEYTAITFETNEIDLHLINSVEWLIEGKIYFDSMTSIVALSRRFLLNGRIKSLELFFNRNDLTGIINHFELVKVITDENDSQIKFLRKELSQYENLVQGFIEYENWQKSVNLLNSESNIPSLIEKFQSFSNDIDVLIRSFLVELGEDESFNERDLIYEIRVLYIPYLIMELHKKLVEASKLLKIPKFISQALEMTNFVANESGKIYHLFQEGGQLKDYLELVAQTAILLE</sequence>
<keyword evidence="4 7" id="KW-0811">Translocation</keyword>
<accession>A0ABR4NM93</accession>
<organism evidence="8 9">
    <name type="scientific">Nakaseomyces bracarensis</name>
    <dbReference type="NCBI Taxonomy" id="273131"/>
    <lineage>
        <taxon>Eukaryota</taxon>
        <taxon>Fungi</taxon>
        <taxon>Dikarya</taxon>
        <taxon>Ascomycota</taxon>
        <taxon>Saccharomycotina</taxon>
        <taxon>Saccharomycetes</taxon>
        <taxon>Saccharomycetales</taxon>
        <taxon>Saccharomycetaceae</taxon>
        <taxon>Nakaseomyces</taxon>
    </lineage>
</organism>
<comment type="caution">
    <text evidence="8">The sequence shown here is derived from an EMBL/GenBank/DDBJ whole genome shotgun (WGS) entry which is preliminary data.</text>
</comment>
<dbReference type="Gene3D" id="1.20.190.50">
    <property type="match status" value="2"/>
</dbReference>
<dbReference type="PANTHER" id="PTHR13003:SF2">
    <property type="entry name" value="NUCLEAR PORE COMPLEX PROTEIN NUP107"/>
    <property type="match status" value="1"/>
</dbReference>
<dbReference type="EMBL" id="JBEVYD010000012">
    <property type="protein sequence ID" value="KAL3228932.1"/>
    <property type="molecule type" value="Genomic_DNA"/>
</dbReference>
<comment type="subcellular location">
    <subcellularLocation>
        <location evidence="7">Nucleus</location>
        <location evidence="7">Nuclear pore complex</location>
    </subcellularLocation>
    <subcellularLocation>
        <location evidence="7">Nucleus membrane</location>
    </subcellularLocation>
</comment>
<reference evidence="8 9" key="1">
    <citation type="submission" date="2024-05" db="EMBL/GenBank/DDBJ databases">
        <title>Long read based assembly of the Candida bracarensis genome reveals expanded adhesin content.</title>
        <authorList>
            <person name="Marcet-Houben M."/>
            <person name="Ksiezopolska E."/>
            <person name="Gabaldon T."/>
        </authorList>
    </citation>
    <scope>NUCLEOTIDE SEQUENCE [LARGE SCALE GENOMIC DNA]</scope>
    <source>
        <strain evidence="8 9">CBM6</strain>
    </source>
</reference>
<keyword evidence="3" id="KW-0653">Protein transport</keyword>
<evidence type="ECO:0000256" key="7">
    <source>
        <dbReference type="RuleBase" id="RU365072"/>
    </source>
</evidence>
<evidence type="ECO:0000256" key="5">
    <source>
        <dbReference type="ARBA" id="ARBA00023132"/>
    </source>
</evidence>
<evidence type="ECO:0000256" key="1">
    <source>
        <dbReference type="ARBA" id="ARBA00022448"/>
    </source>
</evidence>
<evidence type="ECO:0000256" key="6">
    <source>
        <dbReference type="ARBA" id="ARBA00023242"/>
    </source>
</evidence>
<dbReference type="Proteomes" id="UP001623330">
    <property type="component" value="Unassembled WGS sequence"/>
</dbReference>
<evidence type="ECO:0000256" key="2">
    <source>
        <dbReference type="ARBA" id="ARBA00022816"/>
    </source>
</evidence>
<keyword evidence="1 7" id="KW-0813">Transport</keyword>
<keyword evidence="2" id="KW-0509">mRNA transport</keyword>
<evidence type="ECO:0000313" key="8">
    <source>
        <dbReference type="EMBL" id="KAL3228932.1"/>
    </source>
</evidence>
<keyword evidence="7" id="KW-0472">Membrane</keyword>
<evidence type="ECO:0000256" key="4">
    <source>
        <dbReference type="ARBA" id="ARBA00023010"/>
    </source>
</evidence>
<comment type="similarity">
    <text evidence="7">Belongs to the nucleoporin Nup84/Nup107 family.</text>
</comment>
<evidence type="ECO:0000313" key="9">
    <source>
        <dbReference type="Proteomes" id="UP001623330"/>
    </source>
</evidence>
<keyword evidence="5 7" id="KW-0906">Nuclear pore complex</keyword>
<name>A0ABR4NM93_9SACH</name>
<dbReference type="Gene3D" id="1.10.3450.20">
    <property type="match status" value="1"/>
</dbReference>
<evidence type="ECO:0000256" key="3">
    <source>
        <dbReference type="ARBA" id="ARBA00022927"/>
    </source>
</evidence>
<dbReference type="PANTHER" id="PTHR13003">
    <property type="entry name" value="NUP107-RELATED"/>
    <property type="match status" value="1"/>
</dbReference>